<proteinExistence type="predicted"/>
<accession>A0A0G0WMR1</accession>
<dbReference type="AlphaFoldDB" id="A0A0G0WMR1"/>
<evidence type="ECO:0000313" key="3">
    <source>
        <dbReference type="Proteomes" id="UP000034753"/>
    </source>
</evidence>
<dbReference type="Proteomes" id="UP000034753">
    <property type="component" value="Unassembled WGS sequence"/>
</dbReference>
<evidence type="ECO:0000256" key="1">
    <source>
        <dbReference type="SAM" id="Phobius"/>
    </source>
</evidence>
<protein>
    <submittedName>
        <fullName evidence="2">Uncharacterized protein</fullName>
    </submittedName>
</protein>
<comment type="caution">
    <text evidence="2">The sequence shown here is derived from an EMBL/GenBank/DDBJ whole genome shotgun (WGS) entry which is preliminary data.</text>
</comment>
<evidence type="ECO:0000313" key="2">
    <source>
        <dbReference type="EMBL" id="KKS14054.1"/>
    </source>
</evidence>
<dbReference type="InterPro" id="IPR014942">
    <property type="entry name" value="AbiEii"/>
</dbReference>
<keyword evidence="1" id="KW-0812">Transmembrane</keyword>
<dbReference type="EMBL" id="LCBN01000009">
    <property type="protein sequence ID" value="KKS14054.1"/>
    <property type="molecule type" value="Genomic_DNA"/>
</dbReference>
<feature type="transmembrane region" description="Helical" evidence="1">
    <location>
        <begin position="24"/>
        <end position="42"/>
    </location>
</feature>
<keyword evidence="1" id="KW-1133">Transmembrane helix</keyword>
<gene>
    <name evidence="2" type="ORF">UU67_C0009G0025</name>
</gene>
<keyword evidence="1" id="KW-0472">Membrane</keyword>
<sequence length="129" mass="14986">MVSKTKMSLIAYPFFTPAEKISKFGTVSLLAIGDIAIMKIVAISQRGKKRDFFDLYWICNNVVSLQESILKVDKQYSVRQNPTHILKSLVYFQDAEDDPEPEIYFKATWKEVKKFFSREISIIAKKIIR</sequence>
<name>A0A0G0WMR1_9BACT</name>
<organism evidence="2 3">
    <name type="scientific">Candidatus Daviesbacteria bacterium GW2011_GWB1_41_5</name>
    <dbReference type="NCBI Taxonomy" id="1618429"/>
    <lineage>
        <taxon>Bacteria</taxon>
        <taxon>Candidatus Daviesiibacteriota</taxon>
    </lineage>
</organism>
<dbReference type="Pfam" id="PF08843">
    <property type="entry name" value="AbiEii"/>
    <property type="match status" value="1"/>
</dbReference>
<reference evidence="2 3" key="1">
    <citation type="journal article" date="2015" name="Nature">
        <title>rRNA introns, odd ribosomes, and small enigmatic genomes across a large radiation of phyla.</title>
        <authorList>
            <person name="Brown C.T."/>
            <person name="Hug L.A."/>
            <person name="Thomas B.C."/>
            <person name="Sharon I."/>
            <person name="Castelle C.J."/>
            <person name="Singh A."/>
            <person name="Wilkins M.J."/>
            <person name="Williams K.H."/>
            <person name="Banfield J.F."/>
        </authorList>
    </citation>
    <scope>NUCLEOTIDE SEQUENCE [LARGE SCALE GENOMIC DNA]</scope>
</reference>